<sequence length="295" mass="33134">MTVIKYCLLLLVLAVFICIGYFFYDEGKHETNTGITPSETVESGSSTESASIQMGGGGEVTQSPKDNSSIGDTVYNVLLDASLKSFYDEQGLTEEDIIDMNNKGYNKSNYVIDANNPFFYETNIDYLLQMAAEGDENALAVVIYRLNPQVRSSFMDVEDIQSPEYFNPEYLDQKDKILNDQRESFFSEKELFAASFANYDESALTEKYFEAQMLSLAQGNYLNFQSVPNENLDGNMIALMVKAKDGDRYASALLKSSLNRKEYTDEQKSEAQKVADDVYEDVLALRQKLASNSAK</sequence>
<dbReference type="Proteomes" id="UP001201549">
    <property type="component" value="Unassembled WGS sequence"/>
</dbReference>
<gene>
    <name evidence="3" type="ORF">L9G74_00460</name>
</gene>
<dbReference type="EMBL" id="JAKOGG010000001">
    <property type="protein sequence ID" value="MCS4554906.1"/>
    <property type="molecule type" value="Genomic_DNA"/>
</dbReference>
<evidence type="ECO:0000313" key="4">
    <source>
        <dbReference type="Proteomes" id="UP001201549"/>
    </source>
</evidence>
<keyword evidence="2" id="KW-0472">Membrane</keyword>
<protein>
    <submittedName>
        <fullName evidence="3">Uncharacterized protein</fullName>
    </submittedName>
</protein>
<accession>A0ABT2FFD2</accession>
<feature type="region of interest" description="Disordered" evidence="1">
    <location>
        <begin position="34"/>
        <end position="68"/>
    </location>
</feature>
<proteinExistence type="predicted"/>
<keyword evidence="4" id="KW-1185">Reference proteome</keyword>
<feature type="transmembrane region" description="Helical" evidence="2">
    <location>
        <begin position="7"/>
        <end position="24"/>
    </location>
</feature>
<organism evidence="3 4">
    <name type="scientific">Shewanella electrica</name>
    <dbReference type="NCBI Taxonomy" id="515560"/>
    <lineage>
        <taxon>Bacteria</taxon>
        <taxon>Pseudomonadati</taxon>
        <taxon>Pseudomonadota</taxon>
        <taxon>Gammaproteobacteria</taxon>
        <taxon>Alteromonadales</taxon>
        <taxon>Shewanellaceae</taxon>
        <taxon>Shewanella</taxon>
    </lineage>
</organism>
<evidence type="ECO:0000256" key="1">
    <source>
        <dbReference type="SAM" id="MobiDB-lite"/>
    </source>
</evidence>
<feature type="compositionally biased region" description="Low complexity" evidence="1">
    <location>
        <begin position="36"/>
        <end position="51"/>
    </location>
</feature>
<reference evidence="4" key="1">
    <citation type="submission" date="2023-07" db="EMBL/GenBank/DDBJ databases">
        <title>Shewanella mangrovi sp. nov., an acetaldehyde- degrading bacterium isolated from mangrove sediment.</title>
        <authorList>
            <person name="Liu Y."/>
        </authorList>
    </citation>
    <scope>NUCLEOTIDE SEQUENCE [LARGE SCALE GENOMIC DNA]</scope>
    <source>
        <strain evidence="4">C32</strain>
    </source>
</reference>
<evidence type="ECO:0000313" key="3">
    <source>
        <dbReference type="EMBL" id="MCS4554906.1"/>
    </source>
</evidence>
<evidence type="ECO:0000256" key="2">
    <source>
        <dbReference type="SAM" id="Phobius"/>
    </source>
</evidence>
<keyword evidence="2" id="KW-0812">Transmembrane</keyword>
<keyword evidence="2" id="KW-1133">Transmembrane helix</keyword>
<comment type="caution">
    <text evidence="3">The sequence shown here is derived from an EMBL/GenBank/DDBJ whole genome shotgun (WGS) entry which is preliminary data.</text>
</comment>
<name>A0ABT2FFD2_9GAMM</name>
<dbReference type="RefSeq" id="WP_238894225.1">
    <property type="nucleotide sequence ID" value="NZ_JAKOGG010000001.1"/>
</dbReference>